<dbReference type="EMBL" id="JACJIB010000006">
    <property type="protein sequence ID" value="MBA8914643.1"/>
    <property type="molecule type" value="Genomic_DNA"/>
</dbReference>
<organism evidence="3 4">
    <name type="scientific">Methylorubrum thiocyanatum</name>
    <dbReference type="NCBI Taxonomy" id="47958"/>
    <lineage>
        <taxon>Bacteria</taxon>
        <taxon>Pseudomonadati</taxon>
        <taxon>Pseudomonadota</taxon>
        <taxon>Alphaproteobacteria</taxon>
        <taxon>Hyphomicrobiales</taxon>
        <taxon>Methylobacteriaceae</taxon>
        <taxon>Methylorubrum</taxon>
    </lineage>
</organism>
<dbReference type="GO" id="GO:0003677">
    <property type="term" value="F:DNA binding"/>
    <property type="evidence" value="ECO:0007669"/>
    <property type="project" value="UniProtKB-KW"/>
</dbReference>
<feature type="domain" description="HTH merR-type" evidence="2">
    <location>
        <begin position="2"/>
        <end position="71"/>
    </location>
</feature>
<gene>
    <name evidence="3" type="ORF">HNR51_003736</name>
</gene>
<dbReference type="SUPFAM" id="SSF46955">
    <property type="entry name" value="Putative DNA-binding domain"/>
    <property type="match status" value="1"/>
</dbReference>
<dbReference type="PROSITE" id="PS50937">
    <property type="entry name" value="HTH_MERR_2"/>
    <property type="match status" value="1"/>
</dbReference>
<dbReference type="PROSITE" id="PS00552">
    <property type="entry name" value="HTH_MERR_1"/>
    <property type="match status" value="1"/>
</dbReference>
<evidence type="ECO:0000313" key="4">
    <source>
        <dbReference type="Proteomes" id="UP000543554"/>
    </source>
</evidence>
<dbReference type="Proteomes" id="UP000543554">
    <property type="component" value="Unassembled WGS sequence"/>
</dbReference>
<dbReference type="Gene3D" id="1.10.1660.10">
    <property type="match status" value="1"/>
</dbReference>
<reference evidence="3 4" key="1">
    <citation type="submission" date="2020-08" db="EMBL/GenBank/DDBJ databases">
        <title>Genomic Encyclopedia of Type Strains, Phase IV (KMG-IV): sequencing the most valuable type-strain genomes for metagenomic binning, comparative biology and taxonomic classification.</title>
        <authorList>
            <person name="Goeker M."/>
        </authorList>
    </citation>
    <scope>NUCLEOTIDE SEQUENCE [LARGE SCALE GENOMIC DNA]</scope>
    <source>
        <strain evidence="3 4">DSM 11490</strain>
    </source>
</reference>
<keyword evidence="4" id="KW-1185">Reference proteome</keyword>
<dbReference type="SMART" id="SM00422">
    <property type="entry name" value="HTH_MERR"/>
    <property type="match status" value="1"/>
</dbReference>
<keyword evidence="1 3" id="KW-0238">DNA-binding</keyword>
<dbReference type="PANTHER" id="PTHR30204">
    <property type="entry name" value="REDOX-CYCLING DRUG-SENSING TRANSCRIPTIONAL ACTIVATOR SOXR"/>
    <property type="match status" value="1"/>
</dbReference>
<dbReference type="CDD" id="cd04785">
    <property type="entry name" value="HTH_CadR-PbrR-like"/>
    <property type="match status" value="1"/>
</dbReference>
<dbReference type="PANTHER" id="PTHR30204:SF92">
    <property type="entry name" value="HTH-TYPE TRANSCRIPTIONAL REGULATOR ZNTR"/>
    <property type="match status" value="1"/>
</dbReference>
<protein>
    <submittedName>
        <fullName evidence="3">DNA-binding transcriptional MerR regulator</fullName>
    </submittedName>
</protein>
<evidence type="ECO:0000259" key="2">
    <source>
        <dbReference type="PROSITE" id="PS50937"/>
    </source>
</evidence>
<dbReference type="InterPro" id="IPR047057">
    <property type="entry name" value="MerR_fam"/>
</dbReference>
<proteinExistence type="predicted"/>
<dbReference type="InterPro" id="IPR009061">
    <property type="entry name" value="DNA-bd_dom_put_sf"/>
</dbReference>
<accession>A0AA40S543</accession>
<dbReference type="Pfam" id="PF13411">
    <property type="entry name" value="MerR_1"/>
    <property type="match status" value="1"/>
</dbReference>
<name>A0AA40S543_9HYPH</name>
<evidence type="ECO:0000256" key="1">
    <source>
        <dbReference type="ARBA" id="ARBA00023125"/>
    </source>
</evidence>
<evidence type="ECO:0000313" key="3">
    <source>
        <dbReference type="EMBL" id="MBA8914643.1"/>
    </source>
</evidence>
<dbReference type="AlphaFoldDB" id="A0AA40S543"/>
<sequence length="141" mass="16171">MNISIGELSRRTGVKVPTIRYYEGAGLMLAPARTGGQQRRYSEAEVARLIFIRSCRGLGFEIDDIRELMSLSTKTDHQCIEVGTVARRHLDEVKRRIVQLTALQEELQRLVECHGQGKVAECRVIETLTDYDHRLHEHNRV</sequence>
<dbReference type="GO" id="GO:0003700">
    <property type="term" value="F:DNA-binding transcription factor activity"/>
    <property type="evidence" value="ECO:0007669"/>
    <property type="project" value="InterPro"/>
</dbReference>
<dbReference type="RefSeq" id="WP_182555909.1">
    <property type="nucleotide sequence ID" value="NZ_BPRF01000017.1"/>
</dbReference>
<dbReference type="PRINTS" id="PR00040">
    <property type="entry name" value="HTHMERR"/>
</dbReference>
<comment type="caution">
    <text evidence="3">The sequence shown here is derived from an EMBL/GenBank/DDBJ whole genome shotgun (WGS) entry which is preliminary data.</text>
</comment>
<dbReference type="InterPro" id="IPR000551">
    <property type="entry name" value="MerR-type_HTH_dom"/>
</dbReference>